<sequence length="120" mass="14113">MFKLKKHLLLFKIVLFLVLGLFLITNNNQVMAMDKDIPSTSNKHQNNDNSTIEEIIINLKDQIRENAVKKINTEKELNTLSNNDLRRNNLLVLKRRLTDLINNQKEQLKTYQILLKNLND</sequence>
<dbReference type="EMBL" id="LC388969">
    <property type="protein sequence ID" value="BBF24898.1"/>
    <property type="molecule type" value="Genomic_DNA"/>
</dbReference>
<protein>
    <submittedName>
        <fullName evidence="2">Phytoplasmal effector causing phyllody 1</fullName>
    </submittedName>
</protein>
<dbReference type="Pfam" id="PF12113">
    <property type="entry name" value="SVM_signal"/>
    <property type="match status" value="1"/>
</dbReference>
<feature type="domain" description="Sequence-variable mosaic (SVM) signal sequence" evidence="1">
    <location>
        <begin position="1"/>
        <end position="33"/>
    </location>
</feature>
<dbReference type="AlphaFoldDB" id="A0A7G1G7U3"/>
<evidence type="ECO:0000259" key="1">
    <source>
        <dbReference type="Pfam" id="PF12113"/>
    </source>
</evidence>
<dbReference type="InterPro" id="IPR021970">
    <property type="entry name" value="SVM_signal"/>
</dbReference>
<organism evidence="2">
    <name type="scientific">Candidatus Phytoplasma fragariae</name>
    <dbReference type="NCBI Taxonomy" id="338604"/>
    <lineage>
        <taxon>Bacteria</taxon>
        <taxon>Bacillati</taxon>
        <taxon>Mycoplasmatota</taxon>
        <taxon>Mollicutes</taxon>
        <taxon>Acholeplasmatales</taxon>
        <taxon>Acholeplasmataceae</taxon>
        <taxon>Candidatus Phytoplasma</taxon>
        <taxon>Candidatus Phytoplasma incertae sedis</taxon>
    </lineage>
</organism>
<reference evidence="2" key="1">
    <citation type="journal article" date="2020" name="Mol. Plant Pathol.">
        <title>Functional variation in phyllogen, a phyllody-inducing phytoplasma effector family, attributable to a single amino acid polymorphism.</title>
        <authorList>
            <person name="Iwabuchi N."/>
            <person name="Kitazawa Y."/>
            <person name="Maejima K."/>
            <person name="Koinuma H."/>
            <person name="Miyazaki A."/>
            <person name="Matsumoto O."/>
            <person name="Suzuki T."/>
            <person name="Nijo T."/>
            <person name="Oshima K."/>
            <person name="Namba S."/>
            <person name="Yamaji Y."/>
        </authorList>
    </citation>
    <scope>NUCLEOTIDE SEQUENCE</scope>
    <source>
        <strain evidence="2">SY</strain>
    </source>
</reference>
<proteinExistence type="predicted"/>
<name>A0A7G1G7U3_9MOLU</name>
<accession>A0A7G1G7U3</accession>
<gene>
    <name evidence="2" type="primary">PHYL1</name>
</gene>
<evidence type="ECO:0000313" key="2">
    <source>
        <dbReference type="EMBL" id="BBF24898.1"/>
    </source>
</evidence>